<organism evidence="2 3">
    <name type="scientific">Cinnamomum micranthum f. kanehirae</name>
    <dbReference type="NCBI Taxonomy" id="337451"/>
    <lineage>
        <taxon>Eukaryota</taxon>
        <taxon>Viridiplantae</taxon>
        <taxon>Streptophyta</taxon>
        <taxon>Embryophyta</taxon>
        <taxon>Tracheophyta</taxon>
        <taxon>Spermatophyta</taxon>
        <taxon>Magnoliopsida</taxon>
        <taxon>Magnoliidae</taxon>
        <taxon>Laurales</taxon>
        <taxon>Lauraceae</taxon>
        <taxon>Cinnamomum</taxon>
    </lineage>
</organism>
<evidence type="ECO:0000313" key="3">
    <source>
        <dbReference type="Proteomes" id="UP000283530"/>
    </source>
</evidence>
<accession>A0A3S3N051</accession>
<evidence type="ECO:0000256" key="1">
    <source>
        <dbReference type="SAM" id="MobiDB-lite"/>
    </source>
</evidence>
<name>A0A3S3N051_9MAGN</name>
<dbReference type="EMBL" id="QPKB01000010">
    <property type="protein sequence ID" value="RWR93326.1"/>
    <property type="molecule type" value="Genomic_DNA"/>
</dbReference>
<comment type="caution">
    <text evidence="2">The sequence shown here is derived from an EMBL/GenBank/DDBJ whole genome shotgun (WGS) entry which is preliminary data.</text>
</comment>
<reference evidence="2 3" key="1">
    <citation type="journal article" date="2019" name="Nat. Plants">
        <title>Stout camphor tree genome fills gaps in understanding of flowering plant genome evolution.</title>
        <authorList>
            <person name="Chaw S.M."/>
            <person name="Liu Y.C."/>
            <person name="Wu Y.W."/>
            <person name="Wang H.Y."/>
            <person name="Lin C.I."/>
            <person name="Wu C.S."/>
            <person name="Ke H.M."/>
            <person name="Chang L.Y."/>
            <person name="Hsu C.Y."/>
            <person name="Yang H.T."/>
            <person name="Sudianto E."/>
            <person name="Hsu M.H."/>
            <person name="Wu K.P."/>
            <person name="Wang L.N."/>
            <person name="Leebens-Mack J.H."/>
            <person name="Tsai I.J."/>
        </authorList>
    </citation>
    <scope>NUCLEOTIDE SEQUENCE [LARGE SCALE GENOMIC DNA]</scope>
    <source>
        <strain evidence="3">cv. Chaw 1501</strain>
        <tissue evidence="2">Young leaves</tissue>
    </source>
</reference>
<dbReference type="Proteomes" id="UP000283530">
    <property type="component" value="Unassembled WGS sequence"/>
</dbReference>
<dbReference type="AlphaFoldDB" id="A0A3S3N051"/>
<feature type="region of interest" description="Disordered" evidence="1">
    <location>
        <begin position="1"/>
        <end position="89"/>
    </location>
</feature>
<proteinExistence type="predicted"/>
<sequence>MPEQYRPPNLNCGGVGAVAMGDPSEKDDAADSGQMLRCNDGEGGESREREMLMGRENRATPSARAIERDERSGDFSSLEHLQKRKKKKEEDKRCALLLFGGRTTKKKKGRCAAAFARFFKIVDEGKPEEENDLGG</sequence>
<feature type="compositionally biased region" description="Basic and acidic residues" evidence="1">
    <location>
        <begin position="44"/>
        <end position="58"/>
    </location>
</feature>
<gene>
    <name evidence="2" type="ORF">CKAN_02257200</name>
</gene>
<keyword evidence="3" id="KW-1185">Reference proteome</keyword>
<evidence type="ECO:0000313" key="2">
    <source>
        <dbReference type="EMBL" id="RWR93326.1"/>
    </source>
</evidence>
<protein>
    <submittedName>
        <fullName evidence="2">Uncharacterized protein</fullName>
    </submittedName>
</protein>